<feature type="zinc finger region" description="CHC2-type" evidence="12 14">
    <location>
        <begin position="39"/>
        <end position="63"/>
    </location>
</feature>
<evidence type="ECO:0000256" key="4">
    <source>
        <dbReference type="ARBA" id="ARBA00022695"/>
    </source>
</evidence>
<evidence type="ECO:0000256" key="15">
    <source>
        <dbReference type="SAM" id="Coils"/>
    </source>
</evidence>
<comment type="similarity">
    <text evidence="12 13">Belongs to the DnaG primase family.</text>
</comment>
<evidence type="ECO:0000256" key="2">
    <source>
        <dbReference type="ARBA" id="ARBA00022515"/>
    </source>
</evidence>
<dbReference type="SMART" id="SM00400">
    <property type="entry name" value="ZnF_CHCC"/>
    <property type="match status" value="1"/>
</dbReference>
<evidence type="ECO:0000256" key="8">
    <source>
        <dbReference type="ARBA" id="ARBA00022833"/>
    </source>
</evidence>
<comment type="cofactor">
    <cofactor evidence="12 13 14">
        <name>Zn(2+)</name>
        <dbReference type="ChEBI" id="CHEBI:29105"/>
    </cofactor>
    <text evidence="12 13 14">Binds 1 zinc ion per monomer.</text>
</comment>
<evidence type="ECO:0000256" key="3">
    <source>
        <dbReference type="ARBA" id="ARBA00022679"/>
    </source>
</evidence>
<dbReference type="Pfam" id="PF01807">
    <property type="entry name" value="Zn_ribbon_DnaG"/>
    <property type="match status" value="1"/>
</dbReference>
<organism evidence="18 19">
    <name type="scientific">Saccharophagus degradans (strain 2-40 / ATCC 43961 / DSM 17024)</name>
    <dbReference type="NCBI Taxonomy" id="203122"/>
    <lineage>
        <taxon>Bacteria</taxon>
        <taxon>Pseudomonadati</taxon>
        <taxon>Pseudomonadota</taxon>
        <taxon>Gammaproteobacteria</taxon>
        <taxon>Cellvibrionales</taxon>
        <taxon>Cellvibrionaceae</taxon>
        <taxon>Saccharophagus</taxon>
    </lineage>
</organism>
<dbReference type="InterPro" id="IPR036977">
    <property type="entry name" value="DNA_primase_Znf_CHC2"/>
</dbReference>
<dbReference type="PROSITE" id="PS50880">
    <property type="entry name" value="TOPRIM"/>
    <property type="match status" value="1"/>
</dbReference>
<keyword evidence="6 12" id="KW-0479">Metal-binding</keyword>
<dbReference type="InterPro" id="IPR006171">
    <property type="entry name" value="TOPRIM_dom"/>
</dbReference>
<keyword evidence="18" id="KW-0418">Kinase</keyword>
<evidence type="ECO:0000256" key="16">
    <source>
        <dbReference type="SAM" id="MobiDB-lite"/>
    </source>
</evidence>
<dbReference type="Proteomes" id="UP000001947">
    <property type="component" value="Chromosome"/>
</dbReference>
<dbReference type="GO" id="GO:0005737">
    <property type="term" value="C:cytoplasm"/>
    <property type="evidence" value="ECO:0007669"/>
    <property type="project" value="TreeGrafter"/>
</dbReference>
<keyword evidence="3 12" id="KW-0808">Transferase</keyword>
<dbReference type="InterPro" id="IPR006295">
    <property type="entry name" value="DNA_primase_DnaG"/>
</dbReference>
<sequence length="656" mass="73361">MSRIPQSFIDDLLNRLDIVEVIDHRVKLKKAGKNYSACCPFHEEKTPSFTVSPDKQFYYCFGCGANGNAVGFLMEYERQGFVDAVESLARVAGMQVPKETTEKDVKHAKKQRGLYDILGLASTYYQKQLKEHSSRERAVSYLKGRGLSGAIARDFGMGYAPPGWDNLLVKLGTNEEDRHLLVESGLVIRKEGEGKLYDRFRHRIMFPIKDTRGRVIGFGGRVLGDDKPKYLNSPETPVFSKGRELYGLYEARQSNRKLERLLVVEGYMDVIALAQYGMRNAVATLGTACGEDHLKLAFRYVNEVVFCFDGDNAGRTAAKRALVNALPAMEDGRQIRFLFLPEGQDPDTLVRQIGAERFTAQIENGVPLEEFLFDAVAEGIDVNSMEGRARFGKLAAPLLNTLPNGIYRELMFANLAKRTGLSLDLLLELTKEKVSLVAEPAKPDPSQQPQPEPELPAHLGANIGTSISASTPPHIDESYAHIPPLEPDYVARTAQTSAPKSAPVKRSSITLNPVRLCTILLLEYPKLVATLNNIPARAETEDEELTRLFDLIEYIQQRPNCSFNSILGYWGGRYGIEQQQALADLVANQLMGSVRSVENYNPEQELEQSLARIGQKLQKANNQKELAKLQAKGLGNLNNEEKERFRELVRLQHQQT</sequence>
<evidence type="ECO:0000256" key="1">
    <source>
        <dbReference type="ARBA" id="ARBA00022478"/>
    </source>
</evidence>
<dbReference type="FunFam" id="3.90.980.10:FF:000001">
    <property type="entry name" value="DNA primase"/>
    <property type="match status" value="1"/>
</dbReference>
<dbReference type="STRING" id="203122.Sde_0717"/>
<dbReference type="SUPFAM" id="SSF56731">
    <property type="entry name" value="DNA primase core"/>
    <property type="match status" value="1"/>
</dbReference>
<dbReference type="PIRSF" id="PIRSF002811">
    <property type="entry name" value="DnaG"/>
    <property type="match status" value="1"/>
</dbReference>
<keyword evidence="11 12" id="KW-0804">Transcription</keyword>
<reference evidence="18 19" key="1">
    <citation type="journal article" date="2008" name="PLoS Genet.">
        <title>Complete genome sequence of the complex carbohydrate-degrading marine bacterium, Saccharophagus degradans strain 2-40 T.</title>
        <authorList>
            <person name="Weiner R.M."/>
            <person name="Taylor L.E.II."/>
            <person name="Henrissat B."/>
            <person name="Hauser L."/>
            <person name="Land M."/>
            <person name="Coutinho P.M."/>
            <person name="Rancurel C."/>
            <person name="Saunders E.H."/>
            <person name="Longmire A.G."/>
            <person name="Zhang H."/>
            <person name="Bayer E.A."/>
            <person name="Gilbert H.J."/>
            <person name="Larimer F."/>
            <person name="Zhulin I.B."/>
            <person name="Ekborg N.A."/>
            <person name="Lamed R."/>
            <person name="Richardson P.M."/>
            <person name="Borovok I."/>
            <person name="Hutcheson S."/>
        </authorList>
    </citation>
    <scope>NUCLEOTIDE SEQUENCE [LARGE SCALE GENOMIC DNA]</scope>
    <source>
        <strain evidence="19">2-40 / ATCC 43961 / DSM 17024</strain>
    </source>
</reference>
<comment type="subunit">
    <text evidence="12">Monomer. Interacts with DnaB.</text>
</comment>
<dbReference type="InterPro" id="IPR030846">
    <property type="entry name" value="DnaG_bac"/>
</dbReference>
<dbReference type="GO" id="GO:0003899">
    <property type="term" value="F:DNA-directed RNA polymerase activity"/>
    <property type="evidence" value="ECO:0007669"/>
    <property type="project" value="UniProtKB-UniRule"/>
</dbReference>
<evidence type="ECO:0000256" key="9">
    <source>
        <dbReference type="ARBA" id="ARBA00022842"/>
    </source>
</evidence>
<dbReference type="Gene3D" id="3.40.1360.10">
    <property type="match status" value="1"/>
</dbReference>
<dbReference type="EMBL" id="CP000282">
    <property type="protein sequence ID" value="ABD79979.1"/>
    <property type="molecule type" value="Genomic_DNA"/>
</dbReference>
<accession>Q21MV0</accession>
<dbReference type="SMART" id="SM00493">
    <property type="entry name" value="TOPRIM"/>
    <property type="match status" value="1"/>
</dbReference>
<dbReference type="Gene3D" id="3.90.980.10">
    <property type="entry name" value="DNA primase, catalytic core, N-terminal domain"/>
    <property type="match status" value="1"/>
</dbReference>
<dbReference type="GO" id="GO:0000428">
    <property type="term" value="C:DNA-directed RNA polymerase complex"/>
    <property type="evidence" value="ECO:0007669"/>
    <property type="project" value="UniProtKB-KW"/>
</dbReference>
<comment type="catalytic activity">
    <reaction evidence="12">
        <text>ssDNA + n NTP = ssDNA/pppN(pN)n-1 hybrid + (n-1) diphosphate.</text>
        <dbReference type="EC" id="2.7.7.101"/>
    </reaction>
</comment>
<evidence type="ECO:0000256" key="11">
    <source>
        <dbReference type="ARBA" id="ARBA00023163"/>
    </source>
</evidence>
<dbReference type="GO" id="GO:0006269">
    <property type="term" value="P:DNA replication, synthesis of primer"/>
    <property type="evidence" value="ECO:0007669"/>
    <property type="project" value="UniProtKB-UniRule"/>
</dbReference>
<dbReference type="GO" id="GO:0003677">
    <property type="term" value="F:DNA binding"/>
    <property type="evidence" value="ECO:0007669"/>
    <property type="project" value="UniProtKB-KW"/>
</dbReference>
<dbReference type="InterPro" id="IPR034151">
    <property type="entry name" value="TOPRIM_DnaG_bac"/>
</dbReference>
<evidence type="ECO:0000256" key="13">
    <source>
        <dbReference type="PIRNR" id="PIRNR002811"/>
    </source>
</evidence>
<evidence type="ECO:0000313" key="18">
    <source>
        <dbReference type="EMBL" id="ABD79979.1"/>
    </source>
</evidence>
<dbReference type="Pfam" id="PF10410">
    <property type="entry name" value="DnaB_bind"/>
    <property type="match status" value="1"/>
</dbReference>
<dbReference type="SMART" id="SM00766">
    <property type="entry name" value="DnaG_DnaB_bind"/>
    <property type="match status" value="1"/>
</dbReference>
<dbReference type="InterPro" id="IPR037068">
    <property type="entry name" value="DNA_primase_core_N_sf"/>
</dbReference>
<feature type="region of interest" description="Disordered" evidence="16">
    <location>
        <begin position="438"/>
        <end position="467"/>
    </location>
</feature>
<dbReference type="SUPFAM" id="SSF57783">
    <property type="entry name" value="Zinc beta-ribbon"/>
    <property type="match status" value="1"/>
</dbReference>
<dbReference type="Gene3D" id="3.90.580.10">
    <property type="entry name" value="Zinc finger, CHC2-type domain"/>
    <property type="match status" value="1"/>
</dbReference>
<feature type="domain" description="Toprim" evidence="17">
    <location>
        <begin position="259"/>
        <end position="341"/>
    </location>
</feature>
<dbReference type="RefSeq" id="WP_011467200.1">
    <property type="nucleotide sequence ID" value="NC_007912.1"/>
</dbReference>
<evidence type="ECO:0000256" key="6">
    <source>
        <dbReference type="ARBA" id="ARBA00022723"/>
    </source>
</evidence>
<keyword evidence="1 12" id="KW-0240">DNA-directed RNA polymerase</keyword>
<evidence type="ECO:0000256" key="14">
    <source>
        <dbReference type="PIRSR" id="PIRSR002811-1"/>
    </source>
</evidence>
<proteinExistence type="inferred from homology"/>
<dbReference type="SUPFAM" id="SSF117023">
    <property type="entry name" value="DNA primase DnaG, C-terminal domain"/>
    <property type="match status" value="1"/>
</dbReference>
<dbReference type="FunFam" id="3.40.1360.10:FF:000002">
    <property type="entry name" value="DNA primase"/>
    <property type="match status" value="1"/>
</dbReference>
<keyword evidence="2 12" id="KW-0639">Primosome</keyword>
<evidence type="ECO:0000256" key="5">
    <source>
        <dbReference type="ARBA" id="ARBA00022705"/>
    </source>
</evidence>
<dbReference type="InterPro" id="IPR013173">
    <property type="entry name" value="DNA_primase_DnaG_DnaB-bd_dom"/>
</dbReference>
<keyword evidence="7 12" id="KW-0863">Zinc-finger</keyword>
<dbReference type="GO" id="GO:1990077">
    <property type="term" value="C:primosome complex"/>
    <property type="evidence" value="ECO:0007669"/>
    <property type="project" value="UniProtKB-KW"/>
</dbReference>
<dbReference type="CDD" id="cd03364">
    <property type="entry name" value="TOPRIM_DnaG_primases"/>
    <property type="match status" value="1"/>
</dbReference>
<dbReference type="GO" id="GO:0008270">
    <property type="term" value="F:zinc ion binding"/>
    <property type="evidence" value="ECO:0007669"/>
    <property type="project" value="UniProtKB-UniRule"/>
</dbReference>
<dbReference type="InterPro" id="IPR013264">
    <property type="entry name" value="DNAG_N"/>
</dbReference>
<dbReference type="InterPro" id="IPR002694">
    <property type="entry name" value="Znf_CHC2"/>
</dbReference>
<evidence type="ECO:0000256" key="12">
    <source>
        <dbReference type="HAMAP-Rule" id="MF_00974"/>
    </source>
</evidence>
<feature type="coiled-coil region" evidence="15">
    <location>
        <begin position="603"/>
        <end position="630"/>
    </location>
</feature>
<keyword evidence="10 12" id="KW-0238">DNA-binding</keyword>
<dbReference type="Pfam" id="PF13155">
    <property type="entry name" value="Toprim_2"/>
    <property type="match status" value="1"/>
</dbReference>
<dbReference type="InterPro" id="IPR016136">
    <property type="entry name" value="DNA_helicase_N/primase_C"/>
</dbReference>
<dbReference type="InterPro" id="IPR050219">
    <property type="entry name" value="DnaG_primase"/>
</dbReference>
<comment type="function">
    <text evidence="12 13">RNA polymerase that catalyzes the synthesis of short RNA molecules used as primers for DNA polymerase during DNA replication.</text>
</comment>
<keyword evidence="5 12" id="KW-0235">DNA replication</keyword>
<evidence type="ECO:0000313" key="19">
    <source>
        <dbReference type="Proteomes" id="UP000001947"/>
    </source>
</evidence>
<evidence type="ECO:0000256" key="7">
    <source>
        <dbReference type="ARBA" id="ARBA00022771"/>
    </source>
</evidence>
<dbReference type="PANTHER" id="PTHR30313:SF2">
    <property type="entry name" value="DNA PRIMASE"/>
    <property type="match status" value="1"/>
</dbReference>
<protein>
    <recommendedName>
        <fullName evidence="12 13">DNA primase</fullName>
        <ecNumber evidence="12">2.7.7.101</ecNumber>
    </recommendedName>
</protein>
<dbReference type="GeneID" id="98612402"/>
<keyword evidence="9" id="KW-0460">Magnesium</keyword>
<dbReference type="Pfam" id="PF08275">
    <property type="entry name" value="DNAG_N"/>
    <property type="match status" value="1"/>
</dbReference>
<dbReference type="AlphaFoldDB" id="Q21MV0"/>
<dbReference type="EC" id="2.7.7.101" evidence="12"/>
<evidence type="ECO:0000256" key="10">
    <source>
        <dbReference type="ARBA" id="ARBA00023125"/>
    </source>
</evidence>
<dbReference type="GO" id="GO:0016301">
    <property type="term" value="F:kinase activity"/>
    <property type="evidence" value="ECO:0007669"/>
    <property type="project" value="UniProtKB-KW"/>
</dbReference>
<dbReference type="KEGG" id="sde:Sde_0717"/>
<comment type="domain">
    <text evidence="12">Contains an N-terminal zinc-binding domain, a central core domain that contains the primase activity, and a C-terminal DnaB-binding domain.</text>
</comment>
<dbReference type="InterPro" id="IPR019475">
    <property type="entry name" value="DNA_primase_DnaB-bd"/>
</dbReference>
<gene>
    <name evidence="12" type="primary">dnaG</name>
    <name evidence="18" type="ordered locus">Sde_0717</name>
</gene>
<keyword evidence="19" id="KW-1185">Reference proteome</keyword>
<evidence type="ECO:0000259" key="17">
    <source>
        <dbReference type="PROSITE" id="PS50880"/>
    </source>
</evidence>
<dbReference type="HAMAP" id="MF_00974">
    <property type="entry name" value="DNA_primase_DnaG"/>
    <property type="match status" value="1"/>
</dbReference>
<name>Q21MV0_SACD2</name>
<dbReference type="PANTHER" id="PTHR30313">
    <property type="entry name" value="DNA PRIMASE"/>
    <property type="match status" value="1"/>
</dbReference>
<dbReference type="FunFam" id="3.90.580.10:FF:000001">
    <property type="entry name" value="DNA primase"/>
    <property type="match status" value="1"/>
</dbReference>
<dbReference type="HOGENOM" id="CLU_013501_5_1_6"/>
<keyword evidence="15" id="KW-0175">Coiled coil</keyword>
<keyword evidence="4 12" id="KW-0548">Nucleotidyltransferase</keyword>
<dbReference type="NCBIfam" id="TIGR01391">
    <property type="entry name" value="dnaG"/>
    <property type="match status" value="1"/>
</dbReference>
<dbReference type="Gene3D" id="1.20.50.20">
    <property type="entry name" value="DnaG, RNA polymerase domain, helical bundle"/>
    <property type="match status" value="1"/>
</dbReference>
<dbReference type="Pfam" id="PF08278">
    <property type="entry name" value="DnaG_DnaB_bind"/>
    <property type="match status" value="1"/>
</dbReference>
<dbReference type="OrthoDB" id="9803773at2"/>
<dbReference type="eggNOG" id="COG0358">
    <property type="taxonomic scope" value="Bacteria"/>
</dbReference>
<keyword evidence="8 12" id="KW-0862">Zinc</keyword>
<dbReference type="Gene3D" id="1.10.860.10">
    <property type="entry name" value="DNAb Helicase, Chain A"/>
    <property type="match status" value="1"/>
</dbReference>